<accession>A0A4S4DMA4</accession>
<evidence type="ECO:0000313" key="4">
    <source>
        <dbReference type="Proteomes" id="UP000306102"/>
    </source>
</evidence>
<keyword evidence="2" id="KW-0472">Membrane</keyword>
<feature type="compositionally biased region" description="Basic residues" evidence="1">
    <location>
        <begin position="12"/>
        <end position="22"/>
    </location>
</feature>
<evidence type="ECO:0000256" key="2">
    <source>
        <dbReference type="SAM" id="Phobius"/>
    </source>
</evidence>
<proteinExistence type="predicted"/>
<name>A0A4S4DMA4_CAMSN</name>
<organism evidence="3 4">
    <name type="scientific">Camellia sinensis var. sinensis</name>
    <name type="common">China tea</name>
    <dbReference type="NCBI Taxonomy" id="542762"/>
    <lineage>
        <taxon>Eukaryota</taxon>
        <taxon>Viridiplantae</taxon>
        <taxon>Streptophyta</taxon>
        <taxon>Embryophyta</taxon>
        <taxon>Tracheophyta</taxon>
        <taxon>Spermatophyta</taxon>
        <taxon>Magnoliopsida</taxon>
        <taxon>eudicotyledons</taxon>
        <taxon>Gunneridae</taxon>
        <taxon>Pentapetalae</taxon>
        <taxon>asterids</taxon>
        <taxon>Ericales</taxon>
        <taxon>Theaceae</taxon>
        <taxon>Camellia</taxon>
    </lineage>
</organism>
<dbReference type="EMBL" id="SDRB02010812">
    <property type="protein sequence ID" value="THG04110.1"/>
    <property type="molecule type" value="Genomic_DNA"/>
</dbReference>
<keyword evidence="2" id="KW-1133">Transmembrane helix</keyword>
<feature type="region of interest" description="Disordered" evidence="1">
    <location>
        <begin position="1"/>
        <end position="33"/>
    </location>
</feature>
<dbReference type="Proteomes" id="UP000306102">
    <property type="component" value="Unassembled WGS sequence"/>
</dbReference>
<dbReference type="SMR" id="A0A4S4DMA4"/>
<sequence length="221" mass="24824">MKEYQLQTPKKEHQRSKIRRSKSISEHSKKPHRISQKCLNSVFTSVSEDLVEFSSISEISEDNQLRESAESFIASPNQVISPSLETFSLSDLTPLSSTITVDKDEVVDVSVGHCRSAKSKKSVDIVSVEAEVVVNHLKQARIQVMNSTSADLQSKKLLNALIEVVIEEFNALPEEKDRLSELVSMKTRVVFMIFLLWIVAVSMFLHFSSRGQSSFSEPPPT</sequence>
<evidence type="ECO:0000256" key="1">
    <source>
        <dbReference type="SAM" id="MobiDB-lite"/>
    </source>
</evidence>
<feature type="transmembrane region" description="Helical" evidence="2">
    <location>
        <begin position="189"/>
        <end position="207"/>
    </location>
</feature>
<evidence type="ECO:0000313" key="3">
    <source>
        <dbReference type="EMBL" id="THG04110.1"/>
    </source>
</evidence>
<comment type="caution">
    <text evidence="3">The sequence shown here is derived from an EMBL/GenBank/DDBJ whole genome shotgun (WGS) entry which is preliminary data.</text>
</comment>
<protein>
    <submittedName>
        <fullName evidence="3">Uncharacterized protein</fullName>
    </submittedName>
</protein>
<dbReference type="AlphaFoldDB" id="A0A4S4DMA4"/>
<gene>
    <name evidence="3" type="ORF">TEA_025432</name>
</gene>
<keyword evidence="4" id="KW-1185">Reference proteome</keyword>
<reference evidence="3 4" key="1">
    <citation type="journal article" date="2018" name="Proc. Natl. Acad. Sci. U.S.A.">
        <title>Draft genome sequence of Camellia sinensis var. sinensis provides insights into the evolution of the tea genome and tea quality.</title>
        <authorList>
            <person name="Wei C."/>
            <person name="Yang H."/>
            <person name="Wang S."/>
            <person name="Zhao J."/>
            <person name="Liu C."/>
            <person name="Gao L."/>
            <person name="Xia E."/>
            <person name="Lu Y."/>
            <person name="Tai Y."/>
            <person name="She G."/>
            <person name="Sun J."/>
            <person name="Cao H."/>
            <person name="Tong W."/>
            <person name="Gao Q."/>
            <person name="Li Y."/>
            <person name="Deng W."/>
            <person name="Jiang X."/>
            <person name="Wang W."/>
            <person name="Chen Q."/>
            <person name="Zhang S."/>
            <person name="Li H."/>
            <person name="Wu J."/>
            <person name="Wang P."/>
            <person name="Li P."/>
            <person name="Shi C."/>
            <person name="Zheng F."/>
            <person name="Jian J."/>
            <person name="Huang B."/>
            <person name="Shan D."/>
            <person name="Shi M."/>
            <person name="Fang C."/>
            <person name="Yue Y."/>
            <person name="Li F."/>
            <person name="Li D."/>
            <person name="Wei S."/>
            <person name="Han B."/>
            <person name="Jiang C."/>
            <person name="Yin Y."/>
            <person name="Xia T."/>
            <person name="Zhang Z."/>
            <person name="Bennetzen J.L."/>
            <person name="Zhao S."/>
            <person name="Wan X."/>
        </authorList>
    </citation>
    <scope>NUCLEOTIDE SEQUENCE [LARGE SCALE GENOMIC DNA]</scope>
    <source>
        <strain evidence="4">cv. Shuchazao</strain>
        <tissue evidence="3">Leaf</tissue>
    </source>
</reference>
<keyword evidence="2" id="KW-0812">Transmembrane</keyword>